<sequence length="134" mass="16084">MSPAHSRPFKILWITLQMVFALIGSHPESVTAHFRPYISEFQYVPQYHPSRNPDCTSQWQRREFYEGQFEHRNRQRSSFEEPLIDQDQDPWIEIRAVLVRCSKTRKEVYANAICFKIIRNYEIDAKFTTCNKLK</sequence>
<keyword evidence="3" id="KW-1185">Reference proteome</keyword>
<accession>A0AAV2N5U9</accession>
<reference evidence="2" key="1">
    <citation type="submission" date="2024-04" db="EMBL/GenBank/DDBJ databases">
        <authorList>
            <consortium name="Molecular Ecology Group"/>
        </authorList>
    </citation>
    <scope>NUCLEOTIDE SEQUENCE</scope>
</reference>
<organism evidence="2 3">
    <name type="scientific">Lasius platythorax</name>
    <dbReference type="NCBI Taxonomy" id="488582"/>
    <lineage>
        <taxon>Eukaryota</taxon>
        <taxon>Metazoa</taxon>
        <taxon>Ecdysozoa</taxon>
        <taxon>Arthropoda</taxon>
        <taxon>Hexapoda</taxon>
        <taxon>Insecta</taxon>
        <taxon>Pterygota</taxon>
        <taxon>Neoptera</taxon>
        <taxon>Endopterygota</taxon>
        <taxon>Hymenoptera</taxon>
        <taxon>Apocrita</taxon>
        <taxon>Aculeata</taxon>
        <taxon>Formicoidea</taxon>
        <taxon>Formicidae</taxon>
        <taxon>Formicinae</taxon>
        <taxon>Lasius</taxon>
        <taxon>Lasius</taxon>
    </lineage>
</organism>
<dbReference type="EMBL" id="OZ034833">
    <property type="protein sequence ID" value="CAL1675396.1"/>
    <property type="molecule type" value="Genomic_DNA"/>
</dbReference>
<evidence type="ECO:0000313" key="2">
    <source>
        <dbReference type="EMBL" id="CAL1675396.1"/>
    </source>
</evidence>
<keyword evidence="1" id="KW-0732">Signal</keyword>
<feature type="chain" id="PRO_5043853205" description="Secreted protein" evidence="1">
    <location>
        <begin position="33"/>
        <end position="134"/>
    </location>
</feature>
<feature type="signal peptide" evidence="1">
    <location>
        <begin position="1"/>
        <end position="32"/>
    </location>
</feature>
<evidence type="ECO:0008006" key="4">
    <source>
        <dbReference type="Google" id="ProtNLM"/>
    </source>
</evidence>
<name>A0AAV2N5U9_9HYME</name>
<evidence type="ECO:0000256" key="1">
    <source>
        <dbReference type="SAM" id="SignalP"/>
    </source>
</evidence>
<dbReference type="AlphaFoldDB" id="A0AAV2N5U9"/>
<evidence type="ECO:0000313" key="3">
    <source>
        <dbReference type="Proteomes" id="UP001497644"/>
    </source>
</evidence>
<gene>
    <name evidence="2" type="ORF">LPLAT_LOCUS1816</name>
</gene>
<proteinExistence type="predicted"/>
<protein>
    <recommendedName>
        <fullName evidence="4">Secreted protein</fullName>
    </recommendedName>
</protein>
<dbReference type="Proteomes" id="UP001497644">
    <property type="component" value="Chromosome 10"/>
</dbReference>